<sequence>MLEFQYDEDFRVFKEKVIPVLETKEAEHNLILGITERLNEHTPPLFMAIVLKAKEVSAIFLQTHPNQVILAKIADFSKEEMDHIAQELYTIYPTIPGIVGDRNMSLALIEQWAKWRNATLSVHMNQRIYQLKEVKVPVNSQGLKHIEKEDLAIACQFLYDFSQEVNEPMTMEAVREKIMMWFDVGSLYGLYKDGELISMAATTRPTKSNISVNAVYTPPSHRKKGYASQCVAALTQRMLDQGYASTSLYTDLDNPTSNKIYMEIGYEPVADSIHILLN</sequence>
<evidence type="ECO:0000313" key="3">
    <source>
        <dbReference type="Proteomes" id="UP000037558"/>
    </source>
</evidence>
<evidence type="ECO:0000259" key="1">
    <source>
        <dbReference type="PROSITE" id="PS51186"/>
    </source>
</evidence>
<dbReference type="STRING" id="284581.AMD01_01135"/>
<dbReference type="AlphaFoldDB" id="A0A0M0LHD7"/>
<feature type="domain" description="N-acetyltransferase" evidence="1">
    <location>
        <begin position="141"/>
        <end position="278"/>
    </location>
</feature>
<dbReference type="Gene3D" id="3.40.630.30">
    <property type="match status" value="1"/>
</dbReference>
<dbReference type="PANTHER" id="PTHR31143">
    <property type="match status" value="1"/>
</dbReference>
<dbReference type="EMBL" id="LILC01000002">
    <property type="protein sequence ID" value="KOO50391.1"/>
    <property type="molecule type" value="Genomic_DNA"/>
</dbReference>
<dbReference type="RefSeq" id="WP_053399545.1">
    <property type="nucleotide sequence ID" value="NZ_JAMAUM010000002.1"/>
</dbReference>
<gene>
    <name evidence="2" type="ORF">AMD01_01135</name>
</gene>
<evidence type="ECO:0000313" key="2">
    <source>
        <dbReference type="EMBL" id="KOO50391.1"/>
    </source>
</evidence>
<dbReference type="CDD" id="cd04301">
    <property type="entry name" value="NAT_SF"/>
    <property type="match status" value="1"/>
</dbReference>
<dbReference type="InterPro" id="IPR016181">
    <property type="entry name" value="Acyl_CoA_acyltransferase"/>
</dbReference>
<protein>
    <recommendedName>
        <fullName evidence="1">N-acetyltransferase domain-containing protein</fullName>
    </recommendedName>
</protein>
<dbReference type="PANTHER" id="PTHR31143:SF2">
    <property type="entry name" value="FR47-LIKE DOMAIN-CONTAINING PROTEIN-RELATED"/>
    <property type="match status" value="1"/>
</dbReference>
<dbReference type="Proteomes" id="UP000037558">
    <property type="component" value="Unassembled WGS sequence"/>
</dbReference>
<dbReference type="InterPro" id="IPR013653">
    <property type="entry name" value="GCN5-like_dom"/>
</dbReference>
<name>A0A0M0LHD7_9BACI</name>
<dbReference type="PROSITE" id="PS51186">
    <property type="entry name" value="GNAT"/>
    <property type="match status" value="1"/>
</dbReference>
<dbReference type="GO" id="GO:0016747">
    <property type="term" value="F:acyltransferase activity, transferring groups other than amino-acyl groups"/>
    <property type="evidence" value="ECO:0007669"/>
    <property type="project" value="InterPro"/>
</dbReference>
<dbReference type="PATRIC" id="fig|284581.3.peg.476"/>
<dbReference type="Pfam" id="PF08445">
    <property type="entry name" value="FR47"/>
    <property type="match status" value="1"/>
</dbReference>
<accession>A0A0M0LHD7</accession>
<dbReference type="SUPFAM" id="SSF55729">
    <property type="entry name" value="Acyl-CoA N-acyltransferases (Nat)"/>
    <property type="match status" value="1"/>
</dbReference>
<dbReference type="InterPro" id="IPR000182">
    <property type="entry name" value="GNAT_dom"/>
</dbReference>
<reference evidence="3" key="1">
    <citation type="submission" date="2015-08" db="EMBL/GenBank/DDBJ databases">
        <title>Fjat-14210 dsm16467.</title>
        <authorList>
            <person name="Liu B."/>
            <person name="Wang J."/>
            <person name="Zhu Y."/>
            <person name="Liu G."/>
            <person name="Chen Q."/>
            <person name="Chen Z."/>
            <person name="Lan J."/>
            <person name="Che J."/>
            <person name="Ge C."/>
            <person name="Shi H."/>
            <person name="Pan Z."/>
            <person name="Liu X."/>
        </authorList>
    </citation>
    <scope>NUCLEOTIDE SEQUENCE [LARGE SCALE GENOMIC DNA]</scope>
    <source>
        <strain evidence="3">DSM 16467</strain>
    </source>
</reference>
<dbReference type="OrthoDB" id="3174529at2"/>
<dbReference type="InterPro" id="IPR027365">
    <property type="entry name" value="GNAT_acetyltra_YdfB-like"/>
</dbReference>
<comment type="caution">
    <text evidence="2">The sequence shown here is derived from an EMBL/GenBank/DDBJ whole genome shotgun (WGS) entry which is preliminary data.</text>
</comment>
<proteinExistence type="predicted"/>
<keyword evidence="3" id="KW-1185">Reference proteome</keyword>
<organism evidence="2 3">
    <name type="scientific">Priestia koreensis</name>
    <dbReference type="NCBI Taxonomy" id="284581"/>
    <lineage>
        <taxon>Bacteria</taxon>
        <taxon>Bacillati</taxon>
        <taxon>Bacillota</taxon>
        <taxon>Bacilli</taxon>
        <taxon>Bacillales</taxon>
        <taxon>Bacillaceae</taxon>
        <taxon>Priestia</taxon>
    </lineage>
</organism>